<organism evidence="1 2">
    <name type="scientific">Cutibacterium namnetense</name>
    <dbReference type="NCBI Taxonomy" id="1574624"/>
    <lineage>
        <taxon>Bacteria</taxon>
        <taxon>Bacillati</taxon>
        <taxon>Actinomycetota</taxon>
        <taxon>Actinomycetes</taxon>
        <taxon>Propionibacteriales</taxon>
        <taxon>Propionibacteriaceae</taxon>
        <taxon>Cutibacterium</taxon>
    </lineage>
</organism>
<evidence type="ECO:0000313" key="1">
    <source>
        <dbReference type="EMBL" id="REB70801.1"/>
    </source>
</evidence>
<reference evidence="1 2" key="1">
    <citation type="submission" date="2017-09" db="EMBL/GenBank/DDBJ databases">
        <authorList>
            <person name="Bumgarner R.E."/>
        </authorList>
    </citation>
    <scope>NUCLEOTIDE SEQUENCE [LARGE SCALE GENOMIC DNA]</scope>
    <source>
        <strain evidence="1 2">T34998</strain>
    </source>
</reference>
<evidence type="ECO:0000313" key="2">
    <source>
        <dbReference type="Proteomes" id="UP000256324"/>
    </source>
</evidence>
<protein>
    <submittedName>
        <fullName evidence="1">Uncharacterized protein</fullName>
    </submittedName>
</protein>
<keyword evidence="2" id="KW-1185">Reference proteome</keyword>
<comment type="caution">
    <text evidence="1">The sequence shown here is derived from an EMBL/GenBank/DDBJ whole genome shotgun (WGS) entry which is preliminary data.</text>
</comment>
<dbReference type="EMBL" id="PCZS01000001">
    <property type="protein sequence ID" value="REB70801.1"/>
    <property type="molecule type" value="Genomic_DNA"/>
</dbReference>
<proteinExistence type="predicted"/>
<dbReference type="Proteomes" id="UP000256324">
    <property type="component" value="Unassembled WGS sequence"/>
</dbReference>
<gene>
    <name evidence="1" type="ORF">CP880_03375</name>
</gene>
<name>A0ABX9IBH2_9ACTN</name>
<sequence length="131" mass="15099">MRKLHPPAAPPVTNKLYTFRFGGCINVPIRFCRAAERRALMVTRQLHPSIRIIRSKNQIHPSRNQGVAFTELRRRSNKISDLNNGYSIWHDHVIANTESIKNFIKHTQMPADIANHNEAHSETRLPTRCTP</sequence>
<accession>A0ABX9IBH2</accession>